<keyword evidence="2" id="KW-1185">Reference proteome</keyword>
<gene>
    <name evidence="1" type="ORF">ACI1P1_07500</name>
</gene>
<reference evidence="1" key="1">
    <citation type="submission" date="2024-12" db="EMBL/GenBank/DDBJ databases">
        <authorList>
            <person name="Wu N."/>
        </authorList>
    </citation>
    <scope>NUCLEOTIDE SEQUENCE</scope>
    <source>
        <strain evidence="1">P15</strain>
    </source>
</reference>
<dbReference type="EMBL" id="JBJURJ010000004">
    <property type="protein sequence ID" value="MFM9328125.1"/>
    <property type="molecule type" value="Genomic_DNA"/>
</dbReference>
<comment type="caution">
    <text evidence="1">The sequence shown here is derived from an EMBL/GenBank/DDBJ whole genome shotgun (WGS) entry which is preliminary data.</text>
</comment>
<evidence type="ECO:0000313" key="1">
    <source>
        <dbReference type="EMBL" id="MFM9328125.1"/>
    </source>
</evidence>
<protein>
    <submittedName>
        <fullName evidence="1">Helix-turn-helix domain-containing protein</fullName>
    </submittedName>
</protein>
<name>A0ACC7NUH7_9BACL</name>
<sequence length="111" mass="12484">MIGKRIQKLRLERGLSLSDVADRAGVAKSYLSTIERDIQKNPSISFIEKVAAVLGVAPQDLLQHHDEEPLDADWVAILQEARKSGVTKEQLEEFLAFTKWKLDKQKSADVL</sequence>
<proteinExistence type="predicted"/>
<dbReference type="Proteomes" id="UP001631969">
    <property type="component" value="Unassembled WGS sequence"/>
</dbReference>
<organism evidence="1 2">
    <name type="scientific">Paenibacillus mesotrionivorans</name>
    <dbReference type="NCBI Taxonomy" id="3160968"/>
    <lineage>
        <taxon>Bacteria</taxon>
        <taxon>Bacillati</taxon>
        <taxon>Bacillota</taxon>
        <taxon>Bacilli</taxon>
        <taxon>Bacillales</taxon>
        <taxon>Paenibacillaceae</taxon>
        <taxon>Paenibacillus</taxon>
    </lineage>
</organism>
<accession>A0ACC7NUH7</accession>
<evidence type="ECO:0000313" key="2">
    <source>
        <dbReference type="Proteomes" id="UP001631969"/>
    </source>
</evidence>